<keyword evidence="1" id="KW-0732">Signal</keyword>
<accession>A0ABW5MH97</accession>
<sequence length="285" mass="31782">MKRLTLLLFLVPLLLLSQINYAQTPEFYFNGAADVIFRFPDRGIGGRALVHDFNNVFSLNYGGDFTGGTRIGNGFRVANNGSFSASDKLFFSPEGNLGIGTFNPEAPLTVYGKSHFYPSRVGPGDARTLSIDNELTSMNFMSNDYPIVFKTGGGNQPLILNAARIGIGTINPQETLSVNGNIRAKEIKVEATNWPDYVFEKKYILPTLNQTKCYIEQYGHLPDMPTADVVTKEGQNLGEIQAKLLKKVEELTLHLIRLEESNTEQKKRIDEQDKIINNLKKSVKK</sequence>
<proteinExistence type="predicted"/>
<feature type="signal peptide" evidence="1">
    <location>
        <begin position="1"/>
        <end position="22"/>
    </location>
</feature>
<evidence type="ECO:0000313" key="2">
    <source>
        <dbReference type="EMBL" id="MFD2581588.1"/>
    </source>
</evidence>
<name>A0ABW5MH97_9SPHI</name>
<feature type="chain" id="PRO_5047227347" evidence="1">
    <location>
        <begin position="23"/>
        <end position="285"/>
    </location>
</feature>
<organism evidence="2 3">
    <name type="scientific">Pedobacter vanadiisoli</name>
    <dbReference type="NCBI Taxonomy" id="1761975"/>
    <lineage>
        <taxon>Bacteria</taxon>
        <taxon>Pseudomonadati</taxon>
        <taxon>Bacteroidota</taxon>
        <taxon>Sphingobacteriia</taxon>
        <taxon>Sphingobacteriales</taxon>
        <taxon>Sphingobacteriaceae</taxon>
        <taxon>Pedobacter</taxon>
    </lineage>
</organism>
<evidence type="ECO:0000256" key="1">
    <source>
        <dbReference type="SAM" id="SignalP"/>
    </source>
</evidence>
<dbReference type="EMBL" id="JBHULL010000004">
    <property type="protein sequence ID" value="MFD2581588.1"/>
    <property type="molecule type" value="Genomic_DNA"/>
</dbReference>
<dbReference type="Proteomes" id="UP001597461">
    <property type="component" value="Unassembled WGS sequence"/>
</dbReference>
<evidence type="ECO:0000313" key="3">
    <source>
        <dbReference type="Proteomes" id="UP001597461"/>
    </source>
</evidence>
<keyword evidence="3" id="KW-1185">Reference proteome</keyword>
<reference evidence="3" key="1">
    <citation type="journal article" date="2019" name="Int. J. Syst. Evol. Microbiol.">
        <title>The Global Catalogue of Microorganisms (GCM) 10K type strain sequencing project: providing services to taxonomists for standard genome sequencing and annotation.</title>
        <authorList>
            <consortium name="The Broad Institute Genomics Platform"/>
            <consortium name="The Broad Institute Genome Sequencing Center for Infectious Disease"/>
            <person name="Wu L."/>
            <person name="Ma J."/>
        </authorList>
    </citation>
    <scope>NUCLEOTIDE SEQUENCE [LARGE SCALE GENOMIC DNA]</scope>
    <source>
        <strain evidence="3">KCTC 42866</strain>
    </source>
</reference>
<comment type="caution">
    <text evidence="2">The sequence shown here is derived from an EMBL/GenBank/DDBJ whole genome shotgun (WGS) entry which is preliminary data.</text>
</comment>
<gene>
    <name evidence="2" type="ORF">ACFSR6_03740</name>
</gene>
<protein>
    <submittedName>
        <fullName evidence="2">Uncharacterized protein</fullName>
    </submittedName>
</protein>
<dbReference type="RefSeq" id="WP_379075126.1">
    <property type="nucleotide sequence ID" value="NZ_JBHULL010000004.1"/>
</dbReference>